<protein>
    <submittedName>
        <fullName evidence="1">Uncharacterized protein</fullName>
    </submittedName>
</protein>
<gene>
    <name evidence="1" type="ORF">DU506_15770</name>
</gene>
<accession>A0A368TTC5</accession>
<keyword evidence="2" id="KW-1185">Reference proteome</keyword>
<name>A0A368TTC5_9GAMM</name>
<sequence>MTFNHRQFLATDIYRQHEIFHFRAHLIDAVLLFLAQRLEFFNFRLQFIALIGQGRLLAGQHFHL</sequence>
<organism evidence="1 2">
    <name type="scientific">Vreelandella rituensis</name>
    <dbReference type="NCBI Taxonomy" id="2282306"/>
    <lineage>
        <taxon>Bacteria</taxon>
        <taxon>Pseudomonadati</taxon>
        <taxon>Pseudomonadota</taxon>
        <taxon>Gammaproteobacteria</taxon>
        <taxon>Oceanospirillales</taxon>
        <taxon>Halomonadaceae</taxon>
        <taxon>Vreelandella</taxon>
    </lineage>
</organism>
<dbReference type="Proteomes" id="UP000253204">
    <property type="component" value="Unassembled WGS sequence"/>
</dbReference>
<comment type="caution">
    <text evidence="1">The sequence shown here is derived from an EMBL/GenBank/DDBJ whole genome shotgun (WGS) entry which is preliminary data.</text>
</comment>
<evidence type="ECO:0000313" key="2">
    <source>
        <dbReference type="Proteomes" id="UP000253204"/>
    </source>
</evidence>
<dbReference type="AlphaFoldDB" id="A0A368TTC5"/>
<proteinExistence type="predicted"/>
<dbReference type="EMBL" id="QPIJ01000045">
    <property type="protein sequence ID" value="RCV87880.1"/>
    <property type="molecule type" value="Genomic_DNA"/>
</dbReference>
<reference evidence="1 2" key="1">
    <citation type="submission" date="2018-07" db="EMBL/GenBank/DDBJ databases">
        <title>Halomonas rutogse sp. nov., isolated from Lake TangqianCo on Tibetan Plateau.</title>
        <authorList>
            <person name="Lu H."/>
            <person name="Xing P."/>
            <person name="Wu Q."/>
        </authorList>
    </citation>
    <scope>NUCLEOTIDE SEQUENCE [LARGE SCALE GENOMIC DNA]</scope>
    <source>
        <strain evidence="1 2">TQ8S</strain>
    </source>
</reference>
<evidence type="ECO:0000313" key="1">
    <source>
        <dbReference type="EMBL" id="RCV87880.1"/>
    </source>
</evidence>